<dbReference type="Pfam" id="PF01699">
    <property type="entry name" value="Na_Ca_ex"/>
    <property type="match status" value="1"/>
</dbReference>
<comment type="subcellular location">
    <subcellularLocation>
        <location evidence="1">Membrane</location>
        <topology evidence="1">Multi-pass membrane protein</topology>
    </subcellularLocation>
</comment>
<feature type="transmembrane region" description="Helical" evidence="5">
    <location>
        <begin position="137"/>
        <end position="162"/>
    </location>
</feature>
<organism evidence="7 8">
    <name type="scientific">Belnapia arida</name>
    <dbReference type="NCBI Taxonomy" id="2804533"/>
    <lineage>
        <taxon>Bacteria</taxon>
        <taxon>Pseudomonadati</taxon>
        <taxon>Pseudomonadota</taxon>
        <taxon>Alphaproteobacteria</taxon>
        <taxon>Acetobacterales</taxon>
        <taxon>Roseomonadaceae</taxon>
        <taxon>Belnapia</taxon>
    </lineage>
</organism>
<dbReference type="EMBL" id="JAETWB010000001">
    <property type="protein sequence ID" value="MBL6076968.1"/>
    <property type="molecule type" value="Genomic_DNA"/>
</dbReference>
<dbReference type="InterPro" id="IPR052946">
    <property type="entry name" value="Alkaline_pH_Ca-Antiporter"/>
</dbReference>
<feature type="domain" description="Sodium/calcium exchanger membrane region" evidence="6">
    <location>
        <begin position="2"/>
        <end position="153"/>
    </location>
</feature>
<feature type="transmembrane region" description="Helical" evidence="5">
    <location>
        <begin position="68"/>
        <end position="87"/>
    </location>
</feature>
<proteinExistence type="predicted"/>
<dbReference type="InterPro" id="IPR004837">
    <property type="entry name" value="NaCa_Exmemb"/>
</dbReference>
<evidence type="ECO:0000313" key="8">
    <source>
        <dbReference type="Proteomes" id="UP000660885"/>
    </source>
</evidence>
<protein>
    <recommendedName>
        <fullName evidence="6">Sodium/calcium exchanger membrane region domain-containing protein</fullName>
    </recommendedName>
</protein>
<keyword evidence="8" id="KW-1185">Reference proteome</keyword>
<evidence type="ECO:0000313" key="7">
    <source>
        <dbReference type="EMBL" id="MBL6076968.1"/>
    </source>
</evidence>
<feature type="transmembrane region" description="Helical" evidence="5">
    <location>
        <begin position="99"/>
        <end position="117"/>
    </location>
</feature>
<evidence type="ECO:0000256" key="1">
    <source>
        <dbReference type="ARBA" id="ARBA00004141"/>
    </source>
</evidence>
<evidence type="ECO:0000256" key="3">
    <source>
        <dbReference type="ARBA" id="ARBA00022989"/>
    </source>
</evidence>
<dbReference type="PANTHER" id="PTHR37958:SF1">
    <property type="entry name" value="SODIUM-POTASSIUM_PROTON ANTIPORTER CHAA"/>
    <property type="match status" value="1"/>
</dbReference>
<gene>
    <name evidence="7" type="ORF">JMJ56_03055</name>
</gene>
<keyword evidence="4 5" id="KW-0472">Membrane</keyword>
<keyword evidence="2 5" id="KW-0812">Transmembrane</keyword>
<evidence type="ECO:0000256" key="4">
    <source>
        <dbReference type="ARBA" id="ARBA00023136"/>
    </source>
</evidence>
<reference evidence="7 8" key="1">
    <citation type="submission" date="2021-01" db="EMBL/GenBank/DDBJ databases">
        <title>Belnapia mucosa sp. nov. and Belnapia arida sp. nov., isolated from the Tabernas Desert (Almeria, Spain).</title>
        <authorList>
            <person name="Molina-Menor E."/>
            <person name="Vidal-Verdu A."/>
            <person name="Calonge A."/>
            <person name="Satari L."/>
            <person name="Pereto J."/>
            <person name="Porcar M."/>
        </authorList>
    </citation>
    <scope>NUCLEOTIDE SEQUENCE [LARGE SCALE GENOMIC DNA]</scope>
    <source>
        <strain evidence="7 8">T18</strain>
    </source>
</reference>
<evidence type="ECO:0000256" key="5">
    <source>
        <dbReference type="SAM" id="Phobius"/>
    </source>
</evidence>
<dbReference type="Proteomes" id="UP000660885">
    <property type="component" value="Unassembled WGS sequence"/>
</dbReference>
<feature type="transmembrane region" description="Helical" evidence="5">
    <location>
        <begin position="34"/>
        <end position="56"/>
    </location>
</feature>
<feature type="transmembrane region" description="Helical" evidence="5">
    <location>
        <begin position="6"/>
        <end position="22"/>
    </location>
</feature>
<sequence>MLFAWLLGVIIWLAFGVVHEAEELAHRLSEPYGTLILTLAIVIIEVALIAAVMLGAQEAPTLGRDTMFAVPMIVLNGVVGLGLLLGGQRHLEQSHNLRGAAAYLLVIIPLTIIALVLPNFTTSTSDGSLSPFQAGFFSLFTLMLHGIFIALQTGGTAAISWIQRRRWRRHRRFRSRKAASGRMSC</sequence>
<evidence type="ECO:0000259" key="6">
    <source>
        <dbReference type="Pfam" id="PF01699"/>
    </source>
</evidence>
<name>A0ABS1TX07_9PROT</name>
<accession>A0ABS1TX07</accession>
<comment type="caution">
    <text evidence="7">The sequence shown here is derived from an EMBL/GenBank/DDBJ whole genome shotgun (WGS) entry which is preliminary data.</text>
</comment>
<keyword evidence="3 5" id="KW-1133">Transmembrane helix</keyword>
<dbReference type="PANTHER" id="PTHR37958">
    <property type="entry name" value="SODIUM-POTASSIUM/PROTON ANTIPORTER CHAA"/>
    <property type="match status" value="1"/>
</dbReference>
<evidence type="ECO:0000256" key="2">
    <source>
        <dbReference type="ARBA" id="ARBA00022692"/>
    </source>
</evidence>